<organism evidence="2 3">
    <name type="scientific">Stylophora pistillata</name>
    <name type="common">Smooth cauliflower coral</name>
    <dbReference type="NCBI Taxonomy" id="50429"/>
    <lineage>
        <taxon>Eukaryota</taxon>
        <taxon>Metazoa</taxon>
        <taxon>Cnidaria</taxon>
        <taxon>Anthozoa</taxon>
        <taxon>Hexacorallia</taxon>
        <taxon>Scleractinia</taxon>
        <taxon>Astrocoeniina</taxon>
        <taxon>Pocilloporidae</taxon>
        <taxon>Stylophora</taxon>
    </lineage>
</organism>
<feature type="region of interest" description="Disordered" evidence="1">
    <location>
        <begin position="101"/>
        <end position="142"/>
    </location>
</feature>
<proteinExistence type="predicted"/>
<dbReference type="Proteomes" id="UP000225706">
    <property type="component" value="Unassembled WGS sequence"/>
</dbReference>
<evidence type="ECO:0000313" key="2">
    <source>
        <dbReference type="EMBL" id="PFX17418.1"/>
    </source>
</evidence>
<feature type="region of interest" description="Disordered" evidence="1">
    <location>
        <begin position="591"/>
        <end position="628"/>
    </location>
</feature>
<comment type="caution">
    <text evidence="2">The sequence shown here is derived from an EMBL/GenBank/DDBJ whole genome shotgun (WGS) entry which is preliminary data.</text>
</comment>
<sequence>MEVPSPAGLGQETLISHTRDYCVMVSSPGVGWLRKKAINQNNGLQTRRVKSCGIHRANIQQRSAIRDIANVSAVKGKIRKTFSCPEPKIVEARETCKKRRKREAGASEVTIQRNKNANRRFRNTAGSPSEEENAGIYKDSERTTEGKSLKYVNRGKGVAKGSNTCGQVTSARADHMNNLQEPNRGKSKKRMRTNGQGNNHSTHRGKLGNEKERICVESSGLSQLGKANKTALKTMSERTNGALTLREIKNGRKLLKRKKADSLGKEFETKIHRRKGFKTDPAKVDHHVDMTAEVLCKDDKGNPKKRSSVKRKQMRPNTFVDEWSEVPDAAMPCGKNTRRKLSKRHYPLIKIKSKCRCPVKSTGENDDDFDKTTLCNMAEESHLEQRGEIMRNIELFKAGCNSTTNRKGGIAAKYGETYGQTWHDDDCVITCVKRRGDKERDGAIVESDVVGSSFAIPSTMEESFELNDGDNSHERSAERKIPANALNVFNKATLTSSRKERSWEKIEKGSKQPGVHKTGQITSFKENRTRLSLNVKTTREITTMTTKTKTSINRHMKLLNQRSVGRSRRVIQGIKRWRSSESADEKKYKVFVTKKRPAKGNETKLSEQGKSGKKEPRPLKIQRNKSWP</sequence>
<dbReference type="OrthoDB" id="10258692at2759"/>
<gene>
    <name evidence="2" type="ORF">AWC38_SpisGene18259</name>
</gene>
<evidence type="ECO:0000256" key="1">
    <source>
        <dbReference type="SAM" id="MobiDB-lite"/>
    </source>
</evidence>
<keyword evidence="3" id="KW-1185">Reference proteome</keyword>
<name>A0A2B4RM62_STYPI</name>
<evidence type="ECO:0000313" key="3">
    <source>
        <dbReference type="Proteomes" id="UP000225706"/>
    </source>
</evidence>
<protein>
    <submittedName>
        <fullName evidence="2">Uncharacterized protein</fullName>
    </submittedName>
</protein>
<feature type="compositionally biased region" description="Basic and acidic residues" evidence="1">
    <location>
        <begin position="599"/>
        <end position="618"/>
    </location>
</feature>
<dbReference type="AlphaFoldDB" id="A0A2B4RM62"/>
<dbReference type="EMBL" id="LSMT01000474">
    <property type="protein sequence ID" value="PFX17418.1"/>
    <property type="molecule type" value="Genomic_DNA"/>
</dbReference>
<reference evidence="3" key="1">
    <citation type="journal article" date="2017" name="bioRxiv">
        <title>Comparative analysis of the genomes of Stylophora pistillata and Acropora digitifera provides evidence for extensive differences between species of corals.</title>
        <authorList>
            <person name="Voolstra C.R."/>
            <person name="Li Y."/>
            <person name="Liew Y.J."/>
            <person name="Baumgarten S."/>
            <person name="Zoccola D."/>
            <person name="Flot J.-F."/>
            <person name="Tambutte S."/>
            <person name="Allemand D."/>
            <person name="Aranda M."/>
        </authorList>
    </citation>
    <scope>NUCLEOTIDE SEQUENCE [LARGE SCALE GENOMIC DNA]</scope>
</reference>
<feature type="region of interest" description="Disordered" evidence="1">
    <location>
        <begin position="175"/>
        <end position="206"/>
    </location>
</feature>
<accession>A0A2B4RM62</accession>